<proteinExistence type="predicted"/>
<gene>
    <name evidence="1" type="ORF">L2725_07635</name>
</gene>
<dbReference type="Proteomes" id="UP001202831">
    <property type="component" value="Unassembled WGS sequence"/>
</dbReference>
<dbReference type="RefSeq" id="WP_249248387.1">
    <property type="nucleotide sequence ID" value="NZ_JAKIKT010000002.1"/>
</dbReference>
<evidence type="ECO:0000313" key="2">
    <source>
        <dbReference type="Proteomes" id="UP001202831"/>
    </source>
</evidence>
<protein>
    <submittedName>
        <fullName evidence="1">Uncharacterized protein</fullName>
    </submittedName>
</protein>
<keyword evidence="2" id="KW-1185">Reference proteome</keyword>
<sequence>MTSTKYLLLLPFVFSGKAFCAEILEFYPNCIQEDSVTVTKNKHHFKPLATDVDIRDLDEMSNLLNELTQESGAKGFEAVILTRAISLKKERKIREAGTKYKTSVTAKLANLCSDDRSNSEMPLVVKINDRKIYNNNLASGLMFEINLEVDLNNYRAPKPVSLDVTANQAFGIQLGTAEATLLQTLGDPDYKFVLTQGIRNLYGYGRGLWFQVERGQVNQIQYGGELLSADLKNMLPPDSPFDSRGWTVNGTRADNQTIESLDTVLESWELQQDNSWQIVDGNNRLTLKVEAFHPDDINTPEYKVKGFTLTYKDKKQRRHQQGPFSWSTDGSLKWFELHRLTENNAIPAPDFNYERNYLRDAQGQIWYLLNGHILMGVDEGQVSHLKLHPNWLVNRQQQDISAYLQALGLPVNKAEFSEVYPDYLDYYDRYEAFSEGLDIAIQFDSDSPTASVESATLSF</sequence>
<reference evidence="1 2" key="1">
    <citation type="submission" date="2022-01" db="EMBL/GenBank/DDBJ databases">
        <title>Whole genome-based taxonomy of the Shewanellaceae.</title>
        <authorList>
            <person name="Martin-Rodriguez A.J."/>
        </authorList>
    </citation>
    <scope>NUCLEOTIDE SEQUENCE [LARGE SCALE GENOMIC DNA]</scope>
    <source>
        <strain evidence="1 2">DSM 21332</strain>
    </source>
</reference>
<dbReference type="EMBL" id="JAKIKT010000002">
    <property type="protein sequence ID" value="MCL2913661.1"/>
    <property type="molecule type" value="Genomic_DNA"/>
</dbReference>
<comment type="caution">
    <text evidence="1">The sequence shown here is derived from an EMBL/GenBank/DDBJ whole genome shotgun (WGS) entry which is preliminary data.</text>
</comment>
<organism evidence="1 2">
    <name type="scientific">Shewanella corallii</name>
    <dbReference type="NCBI Taxonomy" id="560080"/>
    <lineage>
        <taxon>Bacteria</taxon>
        <taxon>Pseudomonadati</taxon>
        <taxon>Pseudomonadota</taxon>
        <taxon>Gammaproteobacteria</taxon>
        <taxon>Alteromonadales</taxon>
        <taxon>Shewanellaceae</taxon>
        <taxon>Shewanella</taxon>
    </lineage>
</organism>
<accession>A0ABT0N5D3</accession>
<evidence type="ECO:0000313" key="1">
    <source>
        <dbReference type="EMBL" id="MCL2913661.1"/>
    </source>
</evidence>
<name>A0ABT0N5D3_9GAMM</name>